<reference evidence="2" key="1">
    <citation type="submission" date="2016-10" db="EMBL/GenBank/DDBJ databases">
        <authorList>
            <person name="Varghese N."/>
            <person name="Submissions S."/>
        </authorList>
    </citation>
    <scope>NUCLEOTIDE SEQUENCE [LARGE SCALE GENOMIC DNA]</scope>
    <source>
        <strain evidence="2">DSM 16858</strain>
    </source>
</reference>
<sequence length="83" mass="9179">MAALKVAMDDYRHPGITPENQKTPEGKCLAQWKFIRTTVFQAREDLFFVLFAPDLSQCGPGFVVFGAGAEYAIDGQGRILAKQ</sequence>
<accession>A0A1I0H9N7</accession>
<evidence type="ECO:0000313" key="1">
    <source>
        <dbReference type="EMBL" id="SET79631.1"/>
    </source>
</evidence>
<name>A0A1I0H9N7_9BACT</name>
<keyword evidence="2" id="KW-1185">Reference proteome</keyword>
<evidence type="ECO:0000313" key="2">
    <source>
        <dbReference type="Proteomes" id="UP000199181"/>
    </source>
</evidence>
<organism evidence="1 2">
    <name type="scientific">Stigmatella erecta</name>
    <dbReference type="NCBI Taxonomy" id="83460"/>
    <lineage>
        <taxon>Bacteria</taxon>
        <taxon>Pseudomonadati</taxon>
        <taxon>Myxococcota</taxon>
        <taxon>Myxococcia</taxon>
        <taxon>Myxococcales</taxon>
        <taxon>Cystobacterineae</taxon>
        <taxon>Archangiaceae</taxon>
        <taxon>Stigmatella</taxon>
    </lineage>
</organism>
<gene>
    <name evidence="1" type="ORF">SAMN05443639_104365</name>
</gene>
<dbReference type="AlphaFoldDB" id="A0A1I0H9N7"/>
<dbReference type="EMBL" id="FOIJ01000004">
    <property type="protein sequence ID" value="SET79631.1"/>
    <property type="molecule type" value="Genomic_DNA"/>
</dbReference>
<dbReference type="Proteomes" id="UP000199181">
    <property type="component" value="Unassembled WGS sequence"/>
</dbReference>
<protein>
    <submittedName>
        <fullName evidence="1">Uncharacterized protein</fullName>
    </submittedName>
</protein>
<proteinExistence type="predicted"/>